<proteinExistence type="predicted"/>
<feature type="domain" description="N-acetyltransferase" evidence="1">
    <location>
        <begin position="226"/>
        <end position="381"/>
    </location>
</feature>
<organism evidence="2 3">
    <name type="scientific">Papillibacter cinnamivorans DSM 12816</name>
    <dbReference type="NCBI Taxonomy" id="1122930"/>
    <lineage>
        <taxon>Bacteria</taxon>
        <taxon>Bacillati</taxon>
        <taxon>Bacillota</taxon>
        <taxon>Clostridia</taxon>
        <taxon>Eubacteriales</taxon>
        <taxon>Oscillospiraceae</taxon>
        <taxon>Papillibacter</taxon>
    </lineage>
</organism>
<dbReference type="GO" id="GO:0005737">
    <property type="term" value="C:cytoplasm"/>
    <property type="evidence" value="ECO:0007669"/>
    <property type="project" value="TreeGrafter"/>
</dbReference>
<gene>
    <name evidence="2" type="ORF">SAMN02745168_2458</name>
</gene>
<dbReference type="Gene3D" id="3.40.630.30">
    <property type="match status" value="1"/>
</dbReference>
<dbReference type="EMBL" id="FWXW01000006">
    <property type="protein sequence ID" value="SMC77381.1"/>
    <property type="molecule type" value="Genomic_DNA"/>
</dbReference>
<dbReference type="InterPro" id="IPR050275">
    <property type="entry name" value="PGM_Phosphatase"/>
</dbReference>
<dbReference type="AlphaFoldDB" id="A0A1W2BWV0"/>
<reference evidence="2 3" key="1">
    <citation type="submission" date="2017-04" db="EMBL/GenBank/DDBJ databases">
        <authorList>
            <person name="Afonso C.L."/>
            <person name="Miller P.J."/>
            <person name="Scott M.A."/>
            <person name="Spackman E."/>
            <person name="Goraichik I."/>
            <person name="Dimitrov K.M."/>
            <person name="Suarez D.L."/>
            <person name="Swayne D.E."/>
        </authorList>
    </citation>
    <scope>NUCLEOTIDE SEQUENCE [LARGE SCALE GENOMIC DNA]</scope>
    <source>
        <strain evidence="2 3">DSM 12816</strain>
    </source>
</reference>
<dbReference type="InterPro" id="IPR000182">
    <property type="entry name" value="GNAT_dom"/>
</dbReference>
<accession>A0A1W2BWV0</accession>
<evidence type="ECO:0000313" key="2">
    <source>
        <dbReference type="EMBL" id="SMC77381.1"/>
    </source>
</evidence>
<dbReference type="PROSITE" id="PS51186">
    <property type="entry name" value="GNAT"/>
    <property type="match status" value="1"/>
</dbReference>
<dbReference type="InterPro" id="IPR029033">
    <property type="entry name" value="His_PPase_superfam"/>
</dbReference>
<dbReference type="GO" id="GO:0016747">
    <property type="term" value="F:acyltransferase activity, transferring groups other than amino-acyl groups"/>
    <property type="evidence" value="ECO:0007669"/>
    <property type="project" value="InterPro"/>
</dbReference>
<sequence>MTKVYLIRHAEAEGNLYRRIHGHYDSLVTENGKRQIEALRRRFASIPVDAVYSSDLTRTRTTAEAIYIPRSLTLTTKRELREIHMGSWEDKTWGEVVREDPESMDRFVHHPLQWGVPGSESFLDMQRRMARSVSEIAERHPDQTVAVFSHGTAIRSVLCHFSERRPEEVYSIAHSDNTGVSLLEFHEGKARIVYQNDNSHLDQEISTFARQKWWKNREGEFTDQNLWYRPLDPGGEAELYLEARRDAWELIHGSTSGFSGRAYLEDALSAAREDPGTLLCAMLGDEAAGILQMDLFREGENGVGGIPFYYMKPKFRGAGLGVQLIGQAVSMSRPRGKSILRLRVAPENARAVRFYEKYGFRKTGEEAGLVGTLYVMEKAIGYGEGPNPQKGKA</sequence>
<evidence type="ECO:0000313" key="3">
    <source>
        <dbReference type="Proteomes" id="UP000192790"/>
    </source>
</evidence>
<protein>
    <submittedName>
        <fullName evidence="2">Probable phosphoglycerate mutase</fullName>
    </submittedName>
</protein>
<dbReference type="OrthoDB" id="9781415at2"/>
<dbReference type="Gene3D" id="3.40.50.1240">
    <property type="entry name" value="Phosphoglycerate mutase-like"/>
    <property type="match status" value="1"/>
</dbReference>
<dbReference type="Proteomes" id="UP000192790">
    <property type="component" value="Unassembled WGS sequence"/>
</dbReference>
<dbReference type="SUPFAM" id="SSF53254">
    <property type="entry name" value="Phosphoglycerate mutase-like"/>
    <property type="match status" value="1"/>
</dbReference>
<dbReference type="RefSeq" id="WP_084235128.1">
    <property type="nucleotide sequence ID" value="NZ_FWXW01000006.1"/>
</dbReference>
<dbReference type="Pfam" id="PF00300">
    <property type="entry name" value="His_Phos_1"/>
    <property type="match status" value="1"/>
</dbReference>
<keyword evidence="3" id="KW-1185">Reference proteome</keyword>
<name>A0A1W2BWV0_9FIRM</name>
<dbReference type="CDD" id="cd07067">
    <property type="entry name" value="HP_PGM_like"/>
    <property type="match status" value="1"/>
</dbReference>
<dbReference type="GO" id="GO:0016791">
    <property type="term" value="F:phosphatase activity"/>
    <property type="evidence" value="ECO:0007669"/>
    <property type="project" value="TreeGrafter"/>
</dbReference>
<evidence type="ECO:0000259" key="1">
    <source>
        <dbReference type="PROSITE" id="PS51186"/>
    </source>
</evidence>
<dbReference type="InterPro" id="IPR013078">
    <property type="entry name" value="His_Pase_superF_clade-1"/>
</dbReference>
<dbReference type="PANTHER" id="PTHR48100">
    <property type="entry name" value="BROAD-SPECIFICITY PHOSPHATASE YOR283W-RELATED"/>
    <property type="match status" value="1"/>
</dbReference>
<dbReference type="STRING" id="1122930.SAMN02745168_2458"/>
<dbReference type="PANTHER" id="PTHR48100:SF1">
    <property type="entry name" value="HISTIDINE PHOSPHATASE FAMILY PROTEIN-RELATED"/>
    <property type="match status" value="1"/>
</dbReference>
<dbReference type="SUPFAM" id="SSF55729">
    <property type="entry name" value="Acyl-CoA N-acyltransferases (Nat)"/>
    <property type="match status" value="1"/>
</dbReference>
<dbReference type="InterPro" id="IPR016181">
    <property type="entry name" value="Acyl_CoA_acyltransferase"/>
</dbReference>
<dbReference type="Pfam" id="PF00583">
    <property type="entry name" value="Acetyltransf_1"/>
    <property type="match status" value="1"/>
</dbReference>
<dbReference type="SMART" id="SM00855">
    <property type="entry name" value="PGAM"/>
    <property type="match status" value="1"/>
</dbReference>